<dbReference type="KEGG" id="ccj:UL81_09300"/>
<dbReference type="Gene3D" id="3.40.50.620">
    <property type="entry name" value="HUPs"/>
    <property type="match status" value="1"/>
</dbReference>
<dbReference type="OrthoDB" id="3266517at2"/>
<dbReference type="InterPro" id="IPR014729">
    <property type="entry name" value="Rossmann-like_a/b/a_fold"/>
</dbReference>
<feature type="binding site" evidence="8">
    <location>
        <begin position="50"/>
        <end position="57"/>
    </location>
    <ligand>
        <name>ATP</name>
        <dbReference type="ChEBI" id="CHEBI:30616"/>
    </ligand>
</feature>
<comment type="similarity">
    <text evidence="1 8 9">Belongs to the NAD synthetase family.</text>
</comment>
<dbReference type="Pfam" id="PF02540">
    <property type="entry name" value="NAD_synthase"/>
    <property type="match status" value="1"/>
</dbReference>
<comment type="function">
    <text evidence="8">Catalyzes the ATP-dependent amidation of deamido-NAD to form NAD. Uses ammonia as a nitrogen source.</text>
</comment>
<reference evidence="11 12" key="1">
    <citation type="journal article" date="2015" name="Genome Announc.">
        <title>Complete Genome Sequence of Corynebacterium camporealensis DSM 44610, Isolated from the Milk of a Manchega Sheep with Subclinical Mastitis.</title>
        <authorList>
            <person name="Ruckert C."/>
            <person name="Albersmeier A."/>
            <person name="Winkler A."/>
            <person name="Tauch A."/>
        </authorList>
    </citation>
    <scope>NUCLEOTIDE SEQUENCE [LARGE SCALE GENOMIC DNA]</scope>
    <source>
        <strain evidence="11 12">DSM 44610</strain>
    </source>
</reference>
<feature type="binding site" description="in other chain" evidence="8">
    <location>
        <position position="173"/>
    </location>
    <ligand>
        <name>deamido-NAD(+)</name>
        <dbReference type="ChEBI" id="CHEBI:58437"/>
        <note>ligand shared between two neighboring subunits</note>
    </ligand>
</feature>
<dbReference type="Proteomes" id="UP000033566">
    <property type="component" value="Chromosome"/>
</dbReference>
<sequence length="271" mass="29263">MSNNAPNLQQEIIKTLGTKPLIDSATEVASRVDYLVDTLKSTGAKGFVLGISGGQDSTLAGKLAQLAVDEVPGAQFYAIRLPHGVQADEDDAQTALNFIEPDHRLTIDIQPGTAAMNDQVAKALNQEGLNDFNRGNLKARLRMSAQYAVAGEVGALVLGTDHAAENVTGFFTKWGDGAADLLPLNSLNKRQGAQLLQYLGAPESTWKKVPTADLEDDQPQLPDEQALGVTYQHIDDYLEGREVPDDARARIEELWQRGAHKRAMPSGPLPQ</sequence>
<organism evidence="11 12">
    <name type="scientific">Corynebacterium camporealensis</name>
    <dbReference type="NCBI Taxonomy" id="161896"/>
    <lineage>
        <taxon>Bacteria</taxon>
        <taxon>Bacillati</taxon>
        <taxon>Actinomycetota</taxon>
        <taxon>Actinomycetes</taxon>
        <taxon>Mycobacteriales</taxon>
        <taxon>Corynebacteriaceae</taxon>
        <taxon>Corynebacterium</taxon>
    </lineage>
</organism>
<feature type="binding site" description="in other chain" evidence="8">
    <location>
        <begin position="260"/>
        <end position="261"/>
    </location>
    <ligand>
        <name>deamido-NAD(+)</name>
        <dbReference type="ChEBI" id="CHEBI:58437"/>
        <note>ligand shared between two neighboring subunits</note>
    </ligand>
</feature>
<dbReference type="GO" id="GO:0008795">
    <property type="term" value="F:NAD+ synthase activity"/>
    <property type="evidence" value="ECO:0007669"/>
    <property type="project" value="UniProtKB-UniRule"/>
</dbReference>
<feature type="binding site" description="in other chain" evidence="8">
    <location>
        <position position="140"/>
    </location>
    <ligand>
        <name>deamido-NAD(+)</name>
        <dbReference type="ChEBI" id="CHEBI:58437"/>
        <note>ligand shared between two neighboring subunits</note>
    </ligand>
</feature>
<dbReference type="CDD" id="cd00553">
    <property type="entry name" value="NAD_synthase"/>
    <property type="match status" value="1"/>
</dbReference>
<dbReference type="GO" id="GO:0003952">
    <property type="term" value="F:NAD+ synthase (glutamine-hydrolyzing) activity"/>
    <property type="evidence" value="ECO:0007669"/>
    <property type="project" value="InterPro"/>
</dbReference>
<dbReference type="NCBIfam" id="NF001979">
    <property type="entry name" value="PRK00768.1"/>
    <property type="match status" value="1"/>
</dbReference>
<dbReference type="UniPathway" id="UPA00253">
    <property type="reaction ID" value="UER00333"/>
</dbReference>
<keyword evidence="4 8" id="KW-0547">Nucleotide-binding</keyword>
<keyword evidence="2 8" id="KW-0436">Ligase</keyword>
<dbReference type="InterPro" id="IPR022926">
    <property type="entry name" value="NH(3)-dep_NAD(+)_synth"/>
</dbReference>
<dbReference type="GO" id="GO:0046872">
    <property type="term" value="F:metal ion binding"/>
    <property type="evidence" value="ECO:0007669"/>
    <property type="project" value="UniProtKB-KW"/>
</dbReference>
<dbReference type="GO" id="GO:0004359">
    <property type="term" value="F:glutaminase activity"/>
    <property type="evidence" value="ECO:0007669"/>
    <property type="project" value="InterPro"/>
</dbReference>
<evidence type="ECO:0000256" key="8">
    <source>
        <dbReference type="HAMAP-Rule" id="MF_00193"/>
    </source>
</evidence>
<evidence type="ECO:0000256" key="9">
    <source>
        <dbReference type="RuleBase" id="RU003811"/>
    </source>
</evidence>
<feature type="binding site" evidence="8">
    <location>
        <position position="160"/>
    </location>
    <ligand>
        <name>ATP</name>
        <dbReference type="ChEBI" id="CHEBI:30616"/>
    </ligand>
</feature>
<dbReference type="NCBIfam" id="TIGR00552">
    <property type="entry name" value="nadE"/>
    <property type="match status" value="1"/>
</dbReference>
<dbReference type="EMBL" id="CP011311">
    <property type="protein sequence ID" value="AKE39804.1"/>
    <property type="molecule type" value="Genomic_DNA"/>
</dbReference>
<dbReference type="RefSeq" id="WP_035106409.1">
    <property type="nucleotide sequence ID" value="NZ_CP011311.1"/>
</dbReference>
<evidence type="ECO:0000256" key="6">
    <source>
        <dbReference type="ARBA" id="ARBA00022842"/>
    </source>
</evidence>
<dbReference type="EC" id="6.3.1.5" evidence="8 10"/>
<dbReference type="PATRIC" id="fig|161896.4.peg.1820"/>
<dbReference type="PANTHER" id="PTHR23090">
    <property type="entry name" value="NH 3 /GLUTAMINE-DEPENDENT NAD + SYNTHETASE"/>
    <property type="match status" value="1"/>
</dbReference>
<comment type="pathway">
    <text evidence="8">Cofactor biosynthesis; NAD(+) biosynthesis; NAD(+) from deamido-NAD(+) (ammonia route): step 1/1.</text>
</comment>
<dbReference type="HOGENOM" id="CLU_059327_3_0_11"/>
<evidence type="ECO:0000256" key="10">
    <source>
        <dbReference type="RuleBase" id="RU003812"/>
    </source>
</evidence>
<feature type="binding site" evidence="8">
    <location>
        <position position="211"/>
    </location>
    <ligand>
        <name>ATP</name>
        <dbReference type="ChEBI" id="CHEBI:30616"/>
    </ligand>
</feature>
<accession>A0A0F6TBA9</accession>
<evidence type="ECO:0000256" key="3">
    <source>
        <dbReference type="ARBA" id="ARBA00022723"/>
    </source>
</evidence>
<feature type="binding site" evidence="8">
    <location>
        <position position="180"/>
    </location>
    <ligand>
        <name>deamido-NAD(+)</name>
        <dbReference type="ChEBI" id="CHEBI:58437"/>
        <note>ligand shared between two neighboring subunits</note>
    </ligand>
</feature>
<keyword evidence="5 8" id="KW-0067">ATP-binding</keyword>
<keyword evidence="3 8" id="KW-0479">Metal-binding</keyword>
<dbReference type="GO" id="GO:0005737">
    <property type="term" value="C:cytoplasm"/>
    <property type="evidence" value="ECO:0007669"/>
    <property type="project" value="InterPro"/>
</dbReference>
<gene>
    <name evidence="8 11" type="primary">nadE</name>
    <name evidence="11" type="ORF">UL81_09300</name>
</gene>
<evidence type="ECO:0000256" key="2">
    <source>
        <dbReference type="ARBA" id="ARBA00022598"/>
    </source>
</evidence>
<dbReference type="STRING" id="161896.UL81_09300"/>
<dbReference type="AlphaFoldDB" id="A0A0F6TBA9"/>
<evidence type="ECO:0000256" key="4">
    <source>
        <dbReference type="ARBA" id="ARBA00022741"/>
    </source>
</evidence>
<dbReference type="SUPFAM" id="SSF52402">
    <property type="entry name" value="Adenine nucleotide alpha hydrolases-like"/>
    <property type="match status" value="1"/>
</dbReference>
<dbReference type="InterPro" id="IPR003694">
    <property type="entry name" value="NAD_synthase"/>
</dbReference>
<dbReference type="GO" id="GO:0009435">
    <property type="term" value="P:NAD+ biosynthetic process"/>
    <property type="evidence" value="ECO:0007669"/>
    <property type="project" value="UniProtKB-UniRule"/>
</dbReference>
<comment type="subunit">
    <text evidence="8">Homodimer.</text>
</comment>
<feature type="binding site" evidence="8">
    <location>
        <position position="56"/>
    </location>
    <ligand>
        <name>Mg(2+)</name>
        <dbReference type="ChEBI" id="CHEBI:18420"/>
    </ligand>
</feature>
<evidence type="ECO:0000313" key="12">
    <source>
        <dbReference type="Proteomes" id="UP000033566"/>
    </source>
</evidence>
<dbReference type="HAMAP" id="MF_00193">
    <property type="entry name" value="NadE_ammonia_dep"/>
    <property type="match status" value="1"/>
</dbReference>
<keyword evidence="12" id="KW-1185">Reference proteome</keyword>
<feature type="binding site" evidence="8">
    <location>
        <position position="189"/>
    </location>
    <ligand>
        <name>ATP</name>
        <dbReference type="ChEBI" id="CHEBI:30616"/>
    </ligand>
</feature>
<evidence type="ECO:0000256" key="7">
    <source>
        <dbReference type="ARBA" id="ARBA00023027"/>
    </source>
</evidence>
<name>A0A0F6TBA9_9CORY</name>
<comment type="catalytic activity">
    <reaction evidence="8 10">
        <text>deamido-NAD(+) + NH4(+) + ATP = AMP + diphosphate + NAD(+) + H(+)</text>
        <dbReference type="Rhea" id="RHEA:21188"/>
        <dbReference type="ChEBI" id="CHEBI:15378"/>
        <dbReference type="ChEBI" id="CHEBI:28938"/>
        <dbReference type="ChEBI" id="CHEBI:30616"/>
        <dbReference type="ChEBI" id="CHEBI:33019"/>
        <dbReference type="ChEBI" id="CHEBI:57540"/>
        <dbReference type="ChEBI" id="CHEBI:58437"/>
        <dbReference type="ChEBI" id="CHEBI:456215"/>
        <dbReference type="EC" id="6.3.1.5"/>
    </reaction>
</comment>
<proteinExistence type="inferred from homology"/>
<evidence type="ECO:0000256" key="5">
    <source>
        <dbReference type="ARBA" id="ARBA00022840"/>
    </source>
</evidence>
<dbReference type="PANTHER" id="PTHR23090:SF7">
    <property type="entry name" value="NH(3)-DEPENDENT NAD(+) SYNTHETASE"/>
    <property type="match status" value="1"/>
</dbReference>
<dbReference type="InterPro" id="IPR022310">
    <property type="entry name" value="NAD/GMP_synthase"/>
</dbReference>
<protein>
    <recommendedName>
        <fullName evidence="8 10">NH(3)-dependent NAD(+) synthetase</fullName>
        <ecNumber evidence="8 10">6.3.1.5</ecNumber>
    </recommendedName>
</protein>
<evidence type="ECO:0000256" key="1">
    <source>
        <dbReference type="ARBA" id="ARBA00005859"/>
    </source>
</evidence>
<evidence type="ECO:0000313" key="11">
    <source>
        <dbReference type="EMBL" id="AKE39804.1"/>
    </source>
</evidence>
<feature type="binding site" evidence="8">
    <location>
        <position position="165"/>
    </location>
    <ligand>
        <name>Mg(2+)</name>
        <dbReference type="ChEBI" id="CHEBI:18420"/>
    </ligand>
</feature>
<keyword evidence="6 8" id="KW-0460">Magnesium</keyword>
<dbReference type="GO" id="GO:0005524">
    <property type="term" value="F:ATP binding"/>
    <property type="evidence" value="ECO:0007669"/>
    <property type="project" value="UniProtKB-UniRule"/>
</dbReference>
<keyword evidence="7 8" id="KW-0520">NAD</keyword>